<feature type="domain" description="FAD-binding PCMH-type" evidence="4">
    <location>
        <begin position="129"/>
        <end position="313"/>
    </location>
</feature>
<evidence type="ECO:0000313" key="6">
    <source>
        <dbReference type="Proteomes" id="UP000660729"/>
    </source>
</evidence>
<dbReference type="InterPro" id="IPR006094">
    <property type="entry name" value="Oxid_FAD_bind_N"/>
</dbReference>
<dbReference type="Gene3D" id="3.30.465.10">
    <property type="match status" value="2"/>
</dbReference>
<dbReference type="EMBL" id="JABCIY010000080">
    <property type="protein sequence ID" value="KAF7193528.1"/>
    <property type="molecule type" value="Genomic_DNA"/>
</dbReference>
<sequence length="593" mass="63070">MYLQTTLLSLATLSTLAASAGILHKKADISSVPPSAWSSLNSTVSGKVGALYPMGAFCYAQYEGSLNTHVNLAQCAALQASQTITTYQAQFPQGYSYSTWPMCVAKSQSCNTQGLLPADPVTPLVGNCRQGTVPNYVVDARSDSDIKATLAFAKKYNIPLVIKASGHDYKGRSAGQGALMLWVYNYRPAMQLQKNFVPAGASSPVGDVMTFAAGHDMEAVLGFADQNGGAVISGTAKSLHPAGGFLQGGGHSPLSPSWGLAVDDTHEIRAILADGTSVTASRNQNQDVFFALAGGGPSTFGVVTQVSMLLHPNPAQGYQFAQFAMVGLTDQSASQLLKVLIANAEQWAKDGWGGYAFPGLASNHTNLVVLVNPKMSNADAQKSLAPLTAFMATLPSGNVALNQIMSHEGYKEVWDSLTNGDVALQGGGVSLSSRIVPVDNFRGSANQQKLFNAIYPIVNAFGSTAREPLFMCLTAPYQYPAKSSSVTPAWYKGLWHVIALNEWNPQSSTSDIKGQFKKSHDVIQPLVSLTPGSGAYQNEADTLETDPVGAYWGQANYNRLSSIKKSVDPTNLLTVWQGVGWNNADARWSCYPN</sequence>
<reference evidence="5" key="1">
    <citation type="submission" date="2020-04" db="EMBL/GenBank/DDBJ databases">
        <title>Draft genome resource of the tomato pathogen Pseudocercospora fuligena.</title>
        <authorList>
            <person name="Zaccaron A."/>
        </authorList>
    </citation>
    <scope>NUCLEOTIDE SEQUENCE</scope>
    <source>
        <strain evidence="5">PF001</strain>
    </source>
</reference>
<keyword evidence="6" id="KW-1185">Reference proteome</keyword>
<dbReference type="PANTHER" id="PTHR13878">
    <property type="entry name" value="GULONOLACTONE OXIDASE"/>
    <property type="match status" value="1"/>
</dbReference>
<dbReference type="Pfam" id="PF01565">
    <property type="entry name" value="FAD_binding_4"/>
    <property type="match status" value="1"/>
</dbReference>
<dbReference type="InterPro" id="IPR016166">
    <property type="entry name" value="FAD-bd_PCMH"/>
</dbReference>
<dbReference type="InterPro" id="IPR050432">
    <property type="entry name" value="FAD-linked_Oxidoreductases_BP"/>
</dbReference>
<dbReference type="SUPFAM" id="SSF56176">
    <property type="entry name" value="FAD-binding/transporter-associated domain-like"/>
    <property type="match status" value="1"/>
</dbReference>
<dbReference type="AlphaFoldDB" id="A0A8H6VID2"/>
<name>A0A8H6VID2_9PEZI</name>
<dbReference type="Pfam" id="PF08031">
    <property type="entry name" value="BBE"/>
    <property type="match status" value="1"/>
</dbReference>
<dbReference type="InterPro" id="IPR016169">
    <property type="entry name" value="FAD-bd_PCMH_sub2"/>
</dbReference>
<dbReference type="PROSITE" id="PS51387">
    <property type="entry name" value="FAD_PCMH"/>
    <property type="match status" value="1"/>
</dbReference>
<protein>
    <submittedName>
        <fullName evidence="5">Putative FAD-linked oxidoreductase</fullName>
    </submittedName>
</protein>
<accession>A0A8H6VID2</accession>
<comment type="caution">
    <text evidence="5">The sequence shown here is derived from an EMBL/GenBank/DDBJ whole genome shotgun (WGS) entry which is preliminary data.</text>
</comment>
<feature type="signal peptide" evidence="3">
    <location>
        <begin position="1"/>
        <end position="19"/>
    </location>
</feature>
<keyword evidence="3" id="KW-0732">Signal</keyword>
<evidence type="ECO:0000256" key="1">
    <source>
        <dbReference type="ARBA" id="ARBA00005466"/>
    </source>
</evidence>
<dbReference type="GO" id="GO:0071949">
    <property type="term" value="F:FAD binding"/>
    <property type="evidence" value="ECO:0007669"/>
    <property type="project" value="InterPro"/>
</dbReference>
<dbReference type="Proteomes" id="UP000660729">
    <property type="component" value="Unassembled WGS sequence"/>
</dbReference>
<dbReference type="InterPro" id="IPR006093">
    <property type="entry name" value="Oxy_OxRdtase_FAD_BS"/>
</dbReference>
<feature type="chain" id="PRO_5034263485" evidence="3">
    <location>
        <begin position="20"/>
        <end position="593"/>
    </location>
</feature>
<dbReference type="InterPro" id="IPR036318">
    <property type="entry name" value="FAD-bd_PCMH-like_sf"/>
</dbReference>
<evidence type="ECO:0000256" key="3">
    <source>
        <dbReference type="SAM" id="SignalP"/>
    </source>
</evidence>
<dbReference type="PROSITE" id="PS00862">
    <property type="entry name" value="OX2_COVAL_FAD"/>
    <property type="match status" value="1"/>
</dbReference>
<proteinExistence type="inferred from homology"/>
<dbReference type="OrthoDB" id="9983560at2759"/>
<comment type="similarity">
    <text evidence="1">Belongs to the oxygen-dependent FAD-linked oxidoreductase family.</text>
</comment>
<dbReference type="PANTHER" id="PTHR13878:SF91">
    <property type="entry name" value="FAD BINDING DOMAIN PROTEIN (AFU_ORTHOLOGUE AFUA_6G12070)-RELATED"/>
    <property type="match status" value="1"/>
</dbReference>
<organism evidence="5 6">
    <name type="scientific">Pseudocercospora fuligena</name>
    <dbReference type="NCBI Taxonomy" id="685502"/>
    <lineage>
        <taxon>Eukaryota</taxon>
        <taxon>Fungi</taxon>
        <taxon>Dikarya</taxon>
        <taxon>Ascomycota</taxon>
        <taxon>Pezizomycotina</taxon>
        <taxon>Dothideomycetes</taxon>
        <taxon>Dothideomycetidae</taxon>
        <taxon>Mycosphaerellales</taxon>
        <taxon>Mycosphaerellaceae</taxon>
        <taxon>Pseudocercospora</taxon>
    </lineage>
</organism>
<dbReference type="InterPro" id="IPR012951">
    <property type="entry name" value="BBE"/>
</dbReference>
<dbReference type="GO" id="GO:0016491">
    <property type="term" value="F:oxidoreductase activity"/>
    <property type="evidence" value="ECO:0007669"/>
    <property type="project" value="UniProtKB-KW"/>
</dbReference>
<dbReference type="Gene3D" id="3.40.462.20">
    <property type="match status" value="1"/>
</dbReference>
<evidence type="ECO:0000313" key="5">
    <source>
        <dbReference type="EMBL" id="KAF7193528.1"/>
    </source>
</evidence>
<evidence type="ECO:0000256" key="2">
    <source>
        <dbReference type="ARBA" id="ARBA00023002"/>
    </source>
</evidence>
<keyword evidence="2" id="KW-0560">Oxidoreductase</keyword>
<gene>
    <name evidence="5" type="ORF">HII31_05103</name>
</gene>
<evidence type="ECO:0000259" key="4">
    <source>
        <dbReference type="PROSITE" id="PS51387"/>
    </source>
</evidence>